<accession>A0AAV4A5V5</accession>
<dbReference type="Proteomes" id="UP000735302">
    <property type="component" value="Unassembled WGS sequence"/>
</dbReference>
<evidence type="ECO:0000256" key="1">
    <source>
        <dbReference type="SAM" id="MobiDB-lite"/>
    </source>
</evidence>
<proteinExistence type="predicted"/>
<reference evidence="2 3" key="1">
    <citation type="journal article" date="2021" name="Elife">
        <title>Chloroplast acquisition without the gene transfer in kleptoplastic sea slugs, Plakobranchus ocellatus.</title>
        <authorList>
            <person name="Maeda T."/>
            <person name="Takahashi S."/>
            <person name="Yoshida T."/>
            <person name="Shimamura S."/>
            <person name="Takaki Y."/>
            <person name="Nagai Y."/>
            <person name="Toyoda A."/>
            <person name="Suzuki Y."/>
            <person name="Arimoto A."/>
            <person name="Ishii H."/>
            <person name="Satoh N."/>
            <person name="Nishiyama T."/>
            <person name="Hasebe M."/>
            <person name="Maruyama T."/>
            <person name="Minagawa J."/>
            <person name="Obokata J."/>
            <person name="Shigenobu S."/>
        </authorList>
    </citation>
    <scope>NUCLEOTIDE SEQUENCE [LARGE SCALE GENOMIC DNA]</scope>
</reference>
<feature type="region of interest" description="Disordered" evidence="1">
    <location>
        <begin position="1"/>
        <end position="25"/>
    </location>
</feature>
<keyword evidence="3" id="KW-1185">Reference proteome</keyword>
<name>A0AAV4A5V5_9GAST</name>
<dbReference type="AlphaFoldDB" id="A0AAV4A5V5"/>
<dbReference type="EMBL" id="BLXT01003611">
    <property type="protein sequence ID" value="GFO02573.1"/>
    <property type="molecule type" value="Genomic_DNA"/>
</dbReference>
<comment type="caution">
    <text evidence="2">The sequence shown here is derived from an EMBL/GenBank/DDBJ whole genome shotgun (WGS) entry which is preliminary data.</text>
</comment>
<gene>
    <name evidence="2" type="ORF">PoB_002907800</name>
</gene>
<protein>
    <submittedName>
        <fullName evidence="2">Uncharacterized protein</fullName>
    </submittedName>
</protein>
<evidence type="ECO:0000313" key="2">
    <source>
        <dbReference type="EMBL" id="GFO02573.1"/>
    </source>
</evidence>
<evidence type="ECO:0000313" key="3">
    <source>
        <dbReference type="Proteomes" id="UP000735302"/>
    </source>
</evidence>
<sequence length="121" mass="13668">MRKWQGVQPHTVTVTKHSETPHEINGQRIQVRKSKTIDNAWRLRGSSCEIHSAQAKGPGHSCRIDSSEELEKAGCEGIRGNISLQLSEQTLYQWPRTKALKAHAEPAKNSPRWIWGQGCME</sequence>
<organism evidence="2 3">
    <name type="scientific">Plakobranchus ocellatus</name>
    <dbReference type="NCBI Taxonomy" id="259542"/>
    <lineage>
        <taxon>Eukaryota</taxon>
        <taxon>Metazoa</taxon>
        <taxon>Spiralia</taxon>
        <taxon>Lophotrochozoa</taxon>
        <taxon>Mollusca</taxon>
        <taxon>Gastropoda</taxon>
        <taxon>Heterobranchia</taxon>
        <taxon>Euthyneura</taxon>
        <taxon>Panpulmonata</taxon>
        <taxon>Sacoglossa</taxon>
        <taxon>Placobranchoidea</taxon>
        <taxon>Plakobranchidae</taxon>
        <taxon>Plakobranchus</taxon>
    </lineage>
</organism>